<dbReference type="InterPro" id="IPR000673">
    <property type="entry name" value="Sig_transdc_resp-reg_Me-estase"/>
</dbReference>
<dbReference type="EMBL" id="FUWZ01000002">
    <property type="protein sequence ID" value="SKA23117.1"/>
    <property type="molecule type" value="Genomic_DNA"/>
</dbReference>
<dbReference type="PANTHER" id="PTHR42872:SF6">
    <property type="entry name" value="PROTEIN-GLUTAMATE METHYLESTERASE_PROTEIN-GLUTAMINE GLUTAMINASE"/>
    <property type="match status" value="1"/>
</dbReference>
<gene>
    <name evidence="6" type="ORF">SAMN04488128_1021777</name>
</gene>
<dbReference type="AlphaFoldDB" id="A0A1T4S4P8"/>
<dbReference type="EC" id="3.1.1.61" evidence="2"/>
<evidence type="ECO:0000313" key="7">
    <source>
        <dbReference type="Proteomes" id="UP000190367"/>
    </source>
</evidence>
<keyword evidence="4" id="KW-0145">Chemotaxis</keyword>
<evidence type="ECO:0000259" key="5">
    <source>
        <dbReference type="PROSITE" id="PS50122"/>
    </source>
</evidence>
<feature type="domain" description="CheB-type methylesterase" evidence="5">
    <location>
        <begin position="3"/>
        <end position="193"/>
    </location>
</feature>
<evidence type="ECO:0000256" key="1">
    <source>
        <dbReference type="ARBA" id="ARBA00022801"/>
    </source>
</evidence>
<feature type="active site" evidence="4">
    <location>
        <position position="42"/>
    </location>
</feature>
<dbReference type="PROSITE" id="PS50122">
    <property type="entry name" value="CHEB"/>
    <property type="match status" value="1"/>
</dbReference>
<evidence type="ECO:0000256" key="3">
    <source>
        <dbReference type="ARBA" id="ARBA00048267"/>
    </source>
</evidence>
<organism evidence="6 7">
    <name type="scientific">Chitinophaga eiseniae</name>
    <dbReference type="NCBI Taxonomy" id="634771"/>
    <lineage>
        <taxon>Bacteria</taxon>
        <taxon>Pseudomonadati</taxon>
        <taxon>Bacteroidota</taxon>
        <taxon>Chitinophagia</taxon>
        <taxon>Chitinophagales</taxon>
        <taxon>Chitinophagaceae</taxon>
        <taxon>Chitinophaga</taxon>
    </lineage>
</organism>
<dbReference type="PANTHER" id="PTHR42872">
    <property type="entry name" value="PROTEIN-GLUTAMATE METHYLESTERASE/PROTEIN-GLUTAMINE GLUTAMINASE"/>
    <property type="match status" value="1"/>
</dbReference>
<keyword evidence="1 4" id="KW-0378">Hydrolase</keyword>
<protein>
    <recommendedName>
        <fullName evidence="2">protein-glutamate methylesterase</fullName>
        <ecNumber evidence="2">3.1.1.61</ecNumber>
    </recommendedName>
</protein>
<comment type="catalytic activity">
    <reaction evidence="3">
        <text>[protein]-L-glutamate 5-O-methyl ester + H2O = L-glutamyl-[protein] + methanol + H(+)</text>
        <dbReference type="Rhea" id="RHEA:23236"/>
        <dbReference type="Rhea" id="RHEA-COMP:10208"/>
        <dbReference type="Rhea" id="RHEA-COMP:10311"/>
        <dbReference type="ChEBI" id="CHEBI:15377"/>
        <dbReference type="ChEBI" id="CHEBI:15378"/>
        <dbReference type="ChEBI" id="CHEBI:17790"/>
        <dbReference type="ChEBI" id="CHEBI:29973"/>
        <dbReference type="ChEBI" id="CHEBI:82795"/>
        <dbReference type="EC" id="3.1.1.61"/>
    </reaction>
</comment>
<keyword evidence="7" id="KW-1185">Reference proteome</keyword>
<feature type="active site" evidence="4">
    <location>
        <position position="15"/>
    </location>
</feature>
<sequence>MSMATASRVVLIGGSAGGLQAILTLLPGLSSGLNAAVIIVLHRQSSTDSVLAELLAAKTTLPVHEAEEKEPLLPGAIYIAPGDYHLLVETDHTLSLDYSEKIHFSRPSIDVTFSSAADAFGADTMAILLSGANSDGVEGLAEVHEAGGITMVQDPETAIVDFMPRHALQTVPVDHVAAADAMASFINNFAGVMAG</sequence>
<dbReference type="RefSeq" id="WP_235021572.1">
    <property type="nucleotide sequence ID" value="NZ_FUWZ01000002.1"/>
</dbReference>
<dbReference type="GO" id="GO:0005737">
    <property type="term" value="C:cytoplasm"/>
    <property type="evidence" value="ECO:0007669"/>
    <property type="project" value="InterPro"/>
</dbReference>
<dbReference type="GO" id="GO:0000156">
    <property type="term" value="F:phosphorelay response regulator activity"/>
    <property type="evidence" value="ECO:0007669"/>
    <property type="project" value="InterPro"/>
</dbReference>
<proteinExistence type="predicted"/>
<dbReference type="Pfam" id="PF01339">
    <property type="entry name" value="CheB_methylest"/>
    <property type="match status" value="1"/>
</dbReference>
<evidence type="ECO:0000256" key="2">
    <source>
        <dbReference type="ARBA" id="ARBA00039140"/>
    </source>
</evidence>
<dbReference type="SUPFAM" id="SSF52738">
    <property type="entry name" value="Methylesterase CheB, C-terminal domain"/>
    <property type="match status" value="1"/>
</dbReference>
<evidence type="ECO:0000313" key="6">
    <source>
        <dbReference type="EMBL" id="SKA23117.1"/>
    </source>
</evidence>
<dbReference type="Gene3D" id="3.40.50.180">
    <property type="entry name" value="Methylesterase CheB, C-terminal domain"/>
    <property type="match status" value="1"/>
</dbReference>
<dbReference type="Proteomes" id="UP000190367">
    <property type="component" value="Unassembled WGS sequence"/>
</dbReference>
<dbReference type="CDD" id="cd16433">
    <property type="entry name" value="CheB"/>
    <property type="match status" value="1"/>
</dbReference>
<dbReference type="InterPro" id="IPR035909">
    <property type="entry name" value="CheB_C"/>
</dbReference>
<name>A0A1T4S4P8_9BACT</name>
<dbReference type="GO" id="GO:0008984">
    <property type="term" value="F:protein-glutamate methylesterase activity"/>
    <property type="evidence" value="ECO:0007669"/>
    <property type="project" value="UniProtKB-EC"/>
</dbReference>
<dbReference type="STRING" id="634771.SAMN04488128_1021777"/>
<reference evidence="7" key="1">
    <citation type="submission" date="2017-02" db="EMBL/GenBank/DDBJ databases">
        <authorList>
            <person name="Varghese N."/>
            <person name="Submissions S."/>
        </authorList>
    </citation>
    <scope>NUCLEOTIDE SEQUENCE [LARGE SCALE GENOMIC DNA]</scope>
    <source>
        <strain evidence="7">DSM 22224</strain>
    </source>
</reference>
<evidence type="ECO:0000256" key="4">
    <source>
        <dbReference type="PROSITE-ProRule" id="PRU00050"/>
    </source>
</evidence>
<feature type="active site" evidence="4">
    <location>
        <position position="135"/>
    </location>
</feature>
<accession>A0A1T4S4P8</accession>
<dbReference type="GO" id="GO:0006935">
    <property type="term" value="P:chemotaxis"/>
    <property type="evidence" value="ECO:0007669"/>
    <property type="project" value="UniProtKB-UniRule"/>
</dbReference>